<dbReference type="SUPFAM" id="SSF46992">
    <property type="entry name" value="Ribosomal protein S20"/>
    <property type="match status" value="1"/>
</dbReference>
<sequence length="88" mass="10102">MPVTKQAIKKVRQDKRKTIINLKRKKNYKKALHDFGKNPTVAGLSVIYKAVDRAAKTNVIHKNKASRIKSRLSKKLIPRKQTAKNPKK</sequence>
<feature type="region of interest" description="Disordered" evidence="7">
    <location>
        <begin position="62"/>
        <end position="88"/>
    </location>
</feature>
<keyword evidence="1 6" id="KW-0699">rRNA-binding</keyword>
<keyword evidence="3 6" id="KW-0689">Ribosomal protein</keyword>
<evidence type="ECO:0000256" key="3">
    <source>
        <dbReference type="ARBA" id="ARBA00022980"/>
    </source>
</evidence>
<comment type="similarity">
    <text evidence="6">Belongs to the bacterial ribosomal protein bS20 family.</text>
</comment>
<comment type="function">
    <text evidence="6">Binds directly to 16S ribosomal RNA.</text>
</comment>
<protein>
    <recommendedName>
        <fullName evidence="5 6">Small ribosomal subunit protein bS20</fullName>
    </recommendedName>
</protein>
<dbReference type="InterPro" id="IPR036510">
    <property type="entry name" value="Ribosomal_bS20_sf"/>
</dbReference>
<evidence type="ECO:0000256" key="6">
    <source>
        <dbReference type="HAMAP-Rule" id="MF_00500"/>
    </source>
</evidence>
<keyword evidence="2 6" id="KW-0694">RNA-binding</keyword>
<evidence type="ECO:0000256" key="5">
    <source>
        <dbReference type="ARBA" id="ARBA00035136"/>
    </source>
</evidence>
<dbReference type="GO" id="GO:1990904">
    <property type="term" value="C:ribonucleoprotein complex"/>
    <property type="evidence" value="ECO:0007669"/>
    <property type="project" value="UniProtKB-KW"/>
</dbReference>
<name>A0A1F5G2H5_9BACT</name>
<evidence type="ECO:0000256" key="1">
    <source>
        <dbReference type="ARBA" id="ARBA00022730"/>
    </source>
</evidence>
<dbReference type="Gene3D" id="1.20.58.110">
    <property type="entry name" value="Ribosomal protein S20"/>
    <property type="match status" value="1"/>
</dbReference>
<comment type="caution">
    <text evidence="8">The sequence shown here is derived from an EMBL/GenBank/DDBJ whole genome shotgun (WGS) entry which is preliminary data.</text>
</comment>
<evidence type="ECO:0000256" key="2">
    <source>
        <dbReference type="ARBA" id="ARBA00022884"/>
    </source>
</evidence>
<dbReference type="AlphaFoldDB" id="A0A1F5G2H5"/>
<organism evidence="8 9">
    <name type="scientific">Candidatus Curtissbacteria bacterium RIFCSPHIGHO2_01_FULL_41_13</name>
    <dbReference type="NCBI Taxonomy" id="1797745"/>
    <lineage>
        <taxon>Bacteria</taxon>
        <taxon>Candidatus Curtissiibacteriota</taxon>
    </lineage>
</organism>
<dbReference type="HAMAP" id="MF_00500">
    <property type="entry name" value="Ribosomal_bS20"/>
    <property type="match status" value="1"/>
</dbReference>
<evidence type="ECO:0000313" key="8">
    <source>
        <dbReference type="EMBL" id="OGD86049.1"/>
    </source>
</evidence>
<dbReference type="Pfam" id="PF01649">
    <property type="entry name" value="Ribosomal_S20p"/>
    <property type="match status" value="1"/>
</dbReference>
<evidence type="ECO:0000256" key="7">
    <source>
        <dbReference type="SAM" id="MobiDB-lite"/>
    </source>
</evidence>
<reference evidence="8 9" key="1">
    <citation type="journal article" date="2016" name="Nat. Commun.">
        <title>Thousands of microbial genomes shed light on interconnected biogeochemical processes in an aquifer system.</title>
        <authorList>
            <person name="Anantharaman K."/>
            <person name="Brown C.T."/>
            <person name="Hug L.A."/>
            <person name="Sharon I."/>
            <person name="Castelle C.J."/>
            <person name="Probst A.J."/>
            <person name="Thomas B.C."/>
            <person name="Singh A."/>
            <person name="Wilkins M.J."/>
            <person name="Karaoz U."/>
            <person name="Brodie E.L."/>
            <person name="Williams K.H."/>
            <person name="Hubbard S.S."/>
            <person name="Banfield J.F."/>
        </authorList>
    </citation>
    <scope>NUCLEOTIDE SEQUENCE [LARGE SCALE GENOMIC DNA]</scope>
</reference>
<keyword evidence="4 6" id="KW-0687">Ribonucleoprotein</keyword>
<dbReference type="EMBL" id="MFBA01000005">
    <property type="protein sequence ID" value="OGD86049.1"/>
    <property type="molecule type" value="Genomic_DNA"/>
</dbReference>
<proteinExistence type="inferred from homology"/>
<dbReference type="GO" id="GO:0003735">
    <property type="term" value="F:structural constituent of ribosome"/>
    <property type="evidence" value="ECO:0007669"/>
    <property type="project" value="InterPro"/>
</dbReference>
<gene>
    <name evidence="6" type="primary">rpsT</name>
    <name evidence="8" type="ORF">A2696_02540</name>
</gene>
<dbReference type="NCBIfam" id="TIGR00029">
    <property type="entry name" value="S20"/>
    <property type="match status" value="1"/>
</dbReference>
<evidence type="ECO:0000256" key="4">
    <source>
        <dbReference type="ARBA" id="ARBA00023274"/>
    </source>
</evidence>
<dbReference type="GO" id="GO:0019843">
    <property type="term" value="F:rRNA binding"/>
    <property type="evidence" value="ECO:0007669"/>
    <property type="project" value="UniProtKB-UniRule"/>
</dbReference>
<dbReference type="InterPro" id="IPR002583">
    <property type="entry name" value="Ribosomal_bS20"/>
</dbReference>
<dbReference type="Proteomes" id="UP000177069">
    <property type="component" value="Unassembled WGS sequence"/>
</dbReference>
<dbReference type="GO" id="GO:0006412">
    <property type="term" value="P:translation"/>
    <property type="evidence" value="ECO:0007669"/>
    <property type="project" value="UniProtKB-UniRule"/>
</dbReference>
<evidence type="ECO:0000313" key="9">
    <source>
        <dbReference type="Proteomes" id="UP000177069"/>
    </source>
</evidence>
<accession>A0A1F5G2H5</accession>
<dbReference type="GO" id="GO:0005840">
    <property type="term" value="C:ribosome"/>
    <property type="evidence" value="ECO:0007669"/>
    <property type="project" value="UniProtKB-KW"/>
</dbReference>